<gene>
    <name evidence="3" type="ORF">GTW23_10440</name>
</gene>
<dbReference type="InterPro" id="IPR001633">
    <property type="entry name" value="EAL_dom"/>
</dbReference>
<dbReference type="SUPFAM" id="SSF55073">
    <property type="entry name" value="Nucleotide cyclase"/>
    <property type="match status" value="1"/>
</dbReference>
<dbReference type="InterPro" id="IPR029016">
    <property type="entry name" value="GAF-like_dom_sf"/>
</dbReference>
<dbReference type="InterPro" id="IPR000160">
    <property type="entry name" value="GGDEF_dom"/>
</dbReference>
<dbReference type="Pfam" id="PF00563">
    <property type="entry name" value="EAL"/>
    <property type="match status" value="1"/>
</dbReference>
<evidence type="ECO:0000313" key="3">
    <source>
        <dbReference type="EMBL" id="MCO6408592.1"/>
    </source>
</evidence>
<dbReference type="Proteomes" id="UP001320715">
    <property type="component" value="Unassembled WGS sequence"/>
</dbReference>
<sequence>MQPGLSFELSALQNEILEAVATGTDFGSVADVLCRRAETLAPGAICTIAAVDSEGLIHPVAGPSLPQSYGEAIDGIAIGPEVGSCGTAAYLGVPVEAIDIETDFRWNGFTDLVLPLGLKACWSSPIKSPEGRVVGTFAFYYSEPRGPTDMERQLVDTCVHLCSIAMERAEVSSKLQHLAYHDQLTGLSNRYAFDQELTQTMSVQQRRFGLLLLDMDNLKQVNDSMGHSVGDALIREIARRLASLGPGVSVYRLGGDEFAVICPRCDDADHLAMLAQRLLDRMEPACECDGNTIVPQVTIGGVVSKMDGISANELRQNADLALYHAKSTARGGYIHFHPGLRTAIQCRTEQTALLGKALDENRVFAHFQPVICIRRAKIVGVEALARIRTDEGEIISAGAFSMGLTDSKNAFRLASCMLEQIASAMRGWIDEGLGLRHVALNLSTVDFQRGDLEERLQAAFRRHGVPLSYLQIEVTENVLMDQSVASQVARLRALGLQVALDDFGTGFASLSHLKDFPVDYIKIDKSFVDSLLTDMACGAIVEALISMARKMQVGIIAEGIETAEQAERLLEIGCPLAQGYHYFRPVDSETIATLLRSVDGGKSRAVNGEAQLRTTA</sequence>
<dbReference type="Gene3D" id="3.30.450.40">
    <property type="match status" value="1"/>
</dbReference>
<feature type="domain" description="EAL" evidence="1">
    <location>
        <begin position="347"/>
        <end position="599"/>
    </location>
</feature>
<dbReference type="EMBL" id="JAAAML010000002">
    <property type="protein sequence ID" value="MCO6408592.1"/>
    <property type="molecule type" value="Genomic_DNA"/>
</dbReference>
<dbReference type="SMART" id="SM00065">
    <property type="entry name" value="GAF"/>
    <property type="match status" value="1"/>
</dbReference>
<dbReference type="InterPro" id="IPR029787">
    <property type="entry name" value="Nucleotide_cyclase"/>
</dbReference>
<reference evidence="3 4" key="1">
    <citation type="submission" date="2020-01" db="EMBL/GenBank/DDBJ databases">
        <title>Genomes of bacteria type strains.</title>
        <authorList>
            <person name="Chen J."/>
            <person name="Zhu S."/>
            <person name="Yang J."/>
        </authorList>
    </citation>
    <scope>NUCLEOTIDE SEQUENCE [LARGE SCALE GENOMIC DNA]</scope>
    <source>
        <strain evidence="3 4">DSM 16655</strain>
    </source>
</reference>
<dbReference type="RefSeq" id="WP_252915705.1">
    <property type="nucleotide sequence ID" value="NZ_JAAAML010000002.1"/>
</dbReference>
<dbReference type="CDD" id="cd01948">
    <property type="entry name" value="EAL"/>
    <property type="match status" value="1"/>
</dbReference>
<dbReference type="Gene3D" id="3.30.70.270">
    <property type="match status" value="1"/>
</dbReference>
<evidence type="ECO:0000313" key="4">
    <source>
        <dbReference type="Proteomes" id="UP001320715"/>
    </source>
</evidence>
<dbReference type="SMART" id="SM00052">
    <property type="entry name" value="EAL"/>
    <property type="match status" value="1"/>
</dbReference>
<dbReference type="InterPro" id="IPR035919">
    <property type="entry name" value="EAL_sf"/>
</dbReference>
<dbReference type="PANTHER" id="PTHR33121:SF70">
    <property type="entry name" value="SIGNALING PROTEIN YKOW"/>
    <property type="match status" value="1"/>
</dbReference>
<dbReference type="Pfam" id="PF13185">
    <property type="entry name" value="GAF_2"/>
    <property type="match status" value="1"/>
</dbReference>
<dbReference type="NCBIfam" id="TIGR00254">
    <property type="entry name" value="GGDEF"/>
    <property type="match status" value="1"/>
</dbReference>
<dbReference type="PANTHER" id="PTHR33121">
    <property type="entry name" value="CYCLIC DI-GMP PHOSPHODIESTERASE PDEF"/>
    <property type="match status" value="1"/>
</dbReference>
<feature type="domain" description="GGDEF" evidence="2">
    <location>
        <begin position="206"/>
        <end position="338"/>
    </location>
</feature>
<evidence type="ECO:0000259" key="2">
    <source>
        <dbReference type="PROSITE" id="PS50887"/>
    </source>
</evidence>
<dbReference type="SMART" id="SM00267">
    <property type="entry name" value="GGDEF"/>
    <property type="match status" value="1"/>
</dbReference>
<dbReference type="PROSITE" id="PS50883">
    <property type="entry name" value="EAL"/>
    <property type="match status" value="1"/>
</dbReference>
<accession>A0ABT1CQY1</accession>
<dbReference type="SUPFAM" id="SSF55781">
    <property type="entry name" value="GAF domain-like"/>
    <property type="match status" value="1"/>
</dbReference>
<protein>
    <submittedName>
        <fullName evidence="3">EAL domain-containing protein</fullName>
    </submittedName>
</protein>
<proteinExistence type="predicted"/>
<dbReference type="InterPro" id="IPR003018">
    <property type="entry name" value="GAF"/>
</dbReference>
<dbReference type="PROSITE" id="PS50887">
    <property type="entry name" value="GGDEF"/>
    <property type="match status" value="1"/>
</dbReference>
<dbReference type="SUPFAM" id="SSF141868">
    <property type="entry name" value="EAL domain-like"/>
    <property type="match status" value="1"/>
</dbReference>
<dbReference type="InterPro" id="IPR050706">
    <property type="entry name" value="Cyclic-di-GMP_PDE-like"/>
</dbReference>
<dbReference type="Gene3D" id="3.20.20.450">
    <property type="entry name" value="EAL domain"/>
    <property type="match status" value="1"/>
</dbReference>
<name>A0ABT1CQY1_9HYPH</name>
<keyword evidence="4" id="KW-1185">Reference proteome</keyword>
<comment type="caution">
    <text evidence="3">The sequence shown here is derived from an EMBL/GenBank/DDBJ whole genome shotgun (WGS) entry which is preliminary data.</text>
</comment>
<dbReference type="InterPro" id="IPR043128">
    <property type="entry name" value="Rev_trsase/Diguanyl_cyclase"/>
</dbReference>
<evidence type="ECO:0000259" key="1">
    <source>
        <dbReference type="PROSITE" id="PS50883"/>
    </source>
</evidence>
<organism evidence="3 4">
    <name type="scientific">Hoeflea alexandrii</name>
    <dbReference type="NCBI Taxonomy" id="288436"/>
    <lineage>
        <taxon>Bacteria</taxon>
        <taxon>Pseudomonadati</taxon>
        <taxon>Pseudomonadota</taxon>
        <taxon>Alphaproteobacteria</taxon>
        <taxon>Hyphomicrobiales</taxon>
        <taxon>Rhizobiaceae</taxon>
        <taxon>Hoeflea</taxon>
    </lineage>
</organism>
<dbReference type="CDD" id="cd01949">
    <property type="entry name" value="GGDEF"/>
    <property type="match status" value="1"/>
</dbReference>
<dbReference type="Pfam" id="PF00990">
    <property type="entry name" value="GGDEF"/>
    <property type="match status" value="1"/>
</dbReference>